<dbReference type="InterPro" id="IPR000719">
    <property type="entry name" value="Prot_kinase_dom"/>
</dbReference>
<accession>A0A397TYC1</accession>
<protein>
    <recommendedName>
        <fullName evidence="1">Protein kinase domain-containing protein</fullName>
    </recommendedName>
</protein>
<evidence type="ECO:0000313" key="3">
    <source>
        <dbReference type="Proteomes" id="UP000266673"/>
    </source>
</evidence>
<gene>
    <name evidence="2" type="ORF">C2G38_885584</name>
</gene>
<dbReference type="EMBL" id="QKWP01002711">
    <property type="protein sequence ID" value="RIB02391.1"/>
    <property type="molecule type" value="Genomic_DNA"/>
</dbReference>
<keyword evidence="3" id="KW-1185">Reference proteome</keyword>
<sequence>MYCNEYNTNKAWCLSCDPEITIHGWTSGNNDVDYCIKEYQLKTLAYEEMIEWIPFDKLMIFKIIGKGGFSSVFSAIWADGIRKIDDGSIQQIDNDYNNYLKVREPSSIVALKSLSNSKENPLDFLKEFKNHMECMMKGIKLKIYGLTQNTETNILLDLFDIHEAGYIHADLHSGNVLLDHRMSKILESSCQRYQLDRDLLMVNRLI</sequence>
<dbReference type="OrthoDB" id="10252171at2759"/>
<dbReference type="InterPro" id="IPR011009">
    <property type="entry name" value="Kinase-like_dom_sf"/>
</dbReference>
<dbReference type="AlphaFoldDB" id="A0A397TYC1"/>
<dbReference type="GO" id="GO:0004672">
    <property type="term" value="F:protein kinase activity"/>
    <property type="evidence" value="ECO:0007669"/>
    <property type="project" value="InterPro"/>
</dbReference>
<dbReference type="PROSITE" id="PS50011">
    <property type="entry name" value="PROTEIN_KINASE_DOM"/>
    <property type="match status" value="1"/>
</dbReference>
<comment type="caution">
    <text evidence="2">The sequence shown here is derived from an EMBL/GenBank/DDBJ whole genome shotgun (WGS) entry which is preliminary data.</text>
</comment>
<name>A0A397TYC1_9GLOM</name>
<dbReference type="SUPFAM" id="SSF56112">
    <property type="entry name" value="Protein kinase-like (PK-like)"/>
    <property type="match status" value="1"/>
</dbReference>
<dbReference type="Proteomes" id="UP000266673">
    <property type="component" value="Unassembled WGS sequence"/>
</dbReference>
<evidence type="ECO:0000259" key="1">
    <source>
        <dbReference type="PROSITE" id="PS50011"/>
    </source>
</evidence>
<dbReference type="Gene3D" id="1.10.510.10">
    <property type="entry name" value="Transferase(Phosphotransferase) domain 1"/>
    <property type="match status" value="1"/>
</dbReference>
<organism evidence="2 3">
    <name type="scientific">Gigaspora rosea</name>
    <dbReference type="NCBI Taxonomy" id="44941"/>
    <lineage>
        <taxon>Eukaryota</taxon>
        <taxon>Fungi</taxon>
        <taxon>Fungi incertae sedis</taxon>
        <taxon>Mucoromycota</taxon>
        <taxon>Glomeromycotina</taxon>
        <taxon>Glomeromycetes</taxon>
        <taxon>Diversisporales</taxon>
        <taxon>Gigasporaceae</taxon>
        <taxon>Gigaspora</taxon>
    </lineage>
</organism>
<dbReference type="GO" id="GO:0005524">
    <property type="term" value="F:ATP binding"/>
    <property type="evidence" value="ECO:0007669"/>
    <property type="project" value="InterPro"/>
</dbReference>
<feature type="domain" description="Protein kinase" evidence="1">
    <location>
        <begin position="58"/>
        <end position="206"/>
    </location>
</feature>
<proteinExistence type="predicted"/>
<reference evidence="2 3" key="1">
    <citation type="submission" date="2018-06" db="EMBL/GenBank/DDBJ databases">
        <title>Comparative genomics reveals the genomic features of Rhizophagus irregularis, R. cerebriforme, R. diaphanum and Gigaspora rosea, and their symbiotic lifestyle signature.</title>
        <authorList>
            <person name="Morin E."/>
            <person name="San Clemente H."/>
            <person name="Chen E.C.H."/>
            <person name="De La Providencia I."/>
            <person name="Hainaut M."/>
            <person name="Kuo A."/>
            <person name="Kohler A."/>
            <person name="Murat C."/>
            <person name="Tang N."/>
            <person name="Roy S."/>
            <person name="Loubradou J."/>
            <person name="Henrissat B."/>
            <person name="Grigoriev I.V."/>
            <person name="Corradi N."/>
            <person name="Roux C."/>
            <person name="Martin F.M."/>
        </authorList>
    </citation>
    <scope>NUCLEOTIDE SEQUENCE [LARGE SCALE GENOMIC DNA]</scope>
    <source>
        <strain evidence="2 3">DAOM 194757</strain>
    </source>
</reference>
<evidence type="ECO:0000313" key="2">
    <source>
        <dbReference type="EMBL" id="RIB02391.1"/>
    </source>
</evidence>